<dbReference type="InterPro" id="IPR053786">
    <property type="entry name" value="LEPRxLL_CS"/>
</dbReference>
<dbReference type="Proteomes" id="UP000005808">
    <property type="component" value="Unassembled WGS sequence"/>
</dbReference>
<sequence length="115" mass="11405">MWWTRKQKVEGAVAIPARPAKRPSSLSSSLIMALEPRIMFDGAAVATAAAAAHPAADSHGAPADSHAADSHAAPAATPATAQAADSASHAPTPADTGAPSLAGPCAVRPQRAVRG</sequence>
<name>H1SIC7_9BURK</name>
<evidence type="ECO:0000313" key="2">
    <source>
        <dbReference type="EMBL" id="EHP37729.1"/>
    </source>
</evidence>
<dbReference type="NCBIfam" id="NF012209">
    <property type="entry name" value="LEPR-8K"/>
    <property type="match status" value="1"/>
</dbReference>
<feature type="compositionally biased region" description="Low complexity" evidence="1">
    <location>
        <begin position="49"/>
        <end position="92"/>
    </location>
</feature>
<organism evidence="2 3">
    <name type="scientific">Cupriavidus basilensis OR16</name>
    <dbReference type="NCBI Taxonomy" id="1127483"/>
    <lineage>
        <taxon>Bacteria</taxon>
        <taxon>Pseudomonadati</taxon>
        <taxon>Pseudomonadota</taxon>
        <taxon>Betaproteobacteria</taxon>
        <taxon>Burkholderiales</taxon>
        <taxon>Burkholderiaceae</taxon>
        <taxon>Cupriavidus</taxon>
    </lineage>
</organism>
<reference evidence="2 3" key="1">
    <citation type="journal article" date="2012" name="J. Bacteriol.">
        <title>De Novo Genome Project of Cupriavidus basilensis OR16.</title>
        <authorList>
            <person name="Cserhati M."/>
            <person name="Kriszt B."/>
            <person name="Szoboszlay S."/>
            <person name="Toth A."/>
            <person name="Szabo I."/>
            <person name="Tancsics A."/>
            <person name="Nagy I."/>
            <person name="Horvath B."/>
            <person name="Nagy I."/>
            <person name="Kukolya J."/>
        </authorList>
    </citation>
    <scope>NUCLEOTIDE SEQUENCE [LARGE SCALE GENOMIC DNA]</scope>
    <source>
        <strain evidence="2 3">OR16</strain>
    </source>
</reference>
<evidence type="ECO:0000313" key="3">
    <source>
        <dbReference type="Proteomes" id="UP000005808"/>
    </source>
</evidence>
<dbReference type="PATRIC" id="fig|1127483.3.peg.8192"/>
<dbReference type="RefSeq" id="WP_006164525.1">
    <property type="nucleotide sequence ID" value="NZ_AHJE01000196.1"/>
</dbReference>
<feature type="region of interest" description="Disordered" evidence="1">
    <location>
        <begin position="49"/>
        <end position="115"/>
    </location>
</feature>
<gene>
    <name evidence="2" type="ORF">OR16_41239</name>
</gene>
<proteinExistence type="predicted"/>
<protein>
    <submittedName>
        <fullName evidence="2">Uncharacterized protein</fullName>
    </submittedName>
</protein>
<accession>H1SIC7</accession>
<dbReference type="AlphaFoldDB" id="H1SIC7"/>
<dbReference type="EMBL" id="AHJE01000196">
    <property type="protein sequence ID" value="EHP37729.1"/>
    <property type="molecule type" value="Genomic_DNA"/>
</dbReference>
<evidence type="ECO:0000256" key="1">
    <source>
        <dbReference type="SAM" id="MobiDB-lite"/>
    </source>
</evidence>
<comment type="caution">
    <text evidence="2">The sequence shown here is derived from an EMBL/GenBank/DDBJ whole genome shotgun (WGS) entry which is preliminary data.</text>
</comment>